<sequence length="303" mass="33305">MDPTAGIPARAARSREDEAPITTESISAFGTAILICPRCSAQANPYLRSDRDHRLISLTSPRLEIVLKEGSMSRFSKPIIALILALAPFFLFFGTTNTVTVNGEIVQDSQFNLGGLLMGLIGLGLAFSVLRAPAPKHKAPKVLAVIAGLACIVQMANAVELVKLNPLDWIFPDRNLPELVYSGLADNDNIFLSVKTPDSYRRALMVEKSKIAGKAMAHKTYADLCHGSRYRVELERASNIPDYLNPDEIAYLNKEANRHAKAGPTECSQANSKRVMGRETDEVNRAMDLFDRLEKEYLASTTQ</sequence>
<keyword evidence="1" id="KW-0472">Membrane</keyword>
<feature type="transmembrane region" description="Helical" evidence="1">
    <location>
        <begin position="79"/>
        <end position="99"/>
    </location>
</feature>
<protein>
    <submittedName>
        <fullName evidence="2">Uncharacterized protein</fullName>
    </submittedName>
</protein>
<keyword evidence="1" id="KW-1133">Transmembrane helix</keyword>
<dbReference type="RefSeq" id="WP_241605243.1">
    <property type="nucleotide sequence ID" value="NZ_JAKVIN010000011.1"/>
</dbReference>
<feature type="transmembrane region" description="Helical" evidence="1">
    <location>
        <begin position="111"/>
        <end position="130"/>
    </location>
</feature>
<keyword evidence="3" id="KW-1185">Reference proteome</keyword>
<organism evidence="2 3">
    <name type="scientific">Shinella sedimenti</name>
    <dbReference type="NCBI Taxonomy" id="2919913"/>
    <lineage>
        <taxon>Bacteria</taxon>
        <taxon>Pseudomonadati</taxon>
        <taxon>Pseudomonadota</taxon>
        <taxon>Alphaproteobacteria</taxon>
        <taxon>Hyphomicrobiales</taxon>
        <taxon>Rhizobiaceae</taxon>
        <taxon>Shinella</taxon>
    </lineage>
</organism>
<gene>
    <name evidence="2" type="ORF">MKI86_21680</name>
</gene>
<accession>A0ABT0CT20</accession>
<proteinExistence type="predicted"/>
<evidence type="ECO:0000313" key="2">
    <source>
        <dbReference type="EMBL" id="MCJ8151757.1"/>
    </source>
</evidence>
<keyword evidence="2" id="KW-0614">Plasmid</keyword>
<dbReference type="EMBL" id="JAKVIN010000011">
    <property type="protein sequence ID" value="MCJ8151757.1"/>
    <property type="molecule type" value="Genomic_DNA"/>
</dbReference>
<dbReference type="Proteomes" id="UP001201844">
    <property type="component" value="Unassembled WGS sequence"/>
</dbReference>
<comment type="caution">
    <text evidence="2">The sequence shown here is derived from an EMBL/GenBank/DDBJ whole genome shotgun (WGS) entry which is preliminary data.</text>
</comment>
<feature type="transmembrane region" description="Helical" evidence="1">
    <location>
        <begin position="142"/>
        <end position="159"/>
    </location>
</feature>
<keyword evidence="1" id="KW-0812">Transmembrane</keyword>
<evidence type="ECO:0000256" key="1">
    <source>
        <dbReference type="SAM" id="Phobius"/>
    </source>
</evidence>
<geneLocation type="plasmid" evidence="2">
    <name>unnamed</name>
</geneLocation>
<reference evidence="2 3" key="1">
    <citation type="submission" date="2022-02" db="EMBL/GenBank/DDBJ databases">
        <title>Shinella B3.7 sp. nov., isolated from Sediment (Zhairuo Island).</title>
        <authorList>
            <person name="Chen G."/>
        </authorList>
    </citation>
    <scope>NUCLEOTIDE SEQUENCE [LARGE SCALE GENOMIC DNA]</scope>
    <source>
        <strain evidence="2 3">B3.7</strain>
        <plasmid evidence="2">unnamed</plasmid>
    </source>
</reference>
<name>A0ABT0CT20_9HYPH</name>
<evidence type="ECO:0000313" key="3">
    <source>
        <dbReference type="Proteomes" id="UP001201844"/>
    </source>
</evidence>